<dbReference type="RefSeq" id="WP_053048076.1">
    <property type="nucleotide sequence ID" value="NZ_CP009983.1"/>
</dbReference>
<dbReference type="Proteomes" id="UP000464718">
    <property type="component" value="Chromosome ii"/>
</dbReference>
<dbReference type="Gene3D" id="2.160.20.80">
    <property type="entry name" value="E3 ubiquitin-protein ligase SopA"/>
    <property type="match status" value="1"/>
</dbReference>
<dbReference type="Pfam" id="PF22723">
    <property type="entry name" value="NA-iREase2"/>
    <property type="match status" value="1"/>
</dbReference>
<evidence type="ECO:0000313" key="3">
    <source>
        <dbReference type="EMBL" id="NMU26062.1"/>
    </source>
</evidence>
<reference evidence="2" key="1">
    <citation type="journal article" date="2018" name="Genome Biol.">
        <title>SKESA: strategic k-mer extension for scrupulous assemblies.</title>
        <authorList>
            <person name="Souvorov A."/>
            <person name="Agarwala R."/>
            <person name="Lipman D.J."/>
        </authorList>
    </citation>
    <scope>NUCLEOTIDE SEQUENCE</scope>
    <source>
        <strain evidence="2">1930</strain>
    </source>
</reference>
<reference evidence="2" key="3">
    <citation type="submission" date="2019-12" db="EMBL/GenBank/DDBJ databases">
        <authorList>
            <consortium name="NCBI Pathogen Detection Project"/>
        </authorList>
    </citation>
    <scope>NUCLEOTIDE SEQUENCE</scope>
    <source>
        <strain evidence="2">1930</strain>
    </source>
</reference>
<dbReference type="InterPro" id="IPR055007">
    <property type="entry name" value="NA-iREase2_dom"/>
</dbReference>
<evidence type="ECO:0000313" key="5">
    <source>
        <dbReference type="Proteomes" id="UP000464718"/>
    </source>
</evidence>
<evidence type="ECO:0000313" key="6">
    <source>
        <dbReference type="Proteomes" id="UP000555836"/>
    </source>
</evidence>
<accession>A0A7Y0S457</accession>
<dbReference type="EMBL" id="CP034299">
    <property type="protein sequence ID" value="QHH12608.1"/>
    <property type="molecule type" value="Genomic_DNA"/>
</dbReference>
<dbReference type="Proteomes" id="UP000555836">
    <property type="component" value="Unassembled WGS sequence"/>
</dbReference>
<dbReference type="Proteomes" id="UP000856022">
    <property type="component" value="Unassembled WGS sequence"/>
</dbReference>
<evidence type="ECO:0000259" key="1">
    <source>
        <dbReference type="Pfam" id="PF22723"/>
    </source>
</evidence>
<proteinExistence type="predicted"/>
<feature type="domain" description="NACHT-associated inactive Restriction Endonuclease 2" evidence="1">
    <location>
        <begin position="8"/>
        <end position="125"/>
    </location>
</feature>
<dbReference type="InterPro" id="IPR027417">
    <property type="entry name" value="P-loop_NTPase"/>
</dbReference>
<dbReference type="AlphaFoldDB" id="A0A7Y0S457"/>
<dbReference type="SUPFAM" id="SSF141571">
    <property type="entry name" value="Pentapeptide repeat-like"/>
    <property type="match status" value="1"/>
</dbReference>
<dbReference type="EMBL" id="JABCLD010001111">
    <property type="protein sequence ID" value="NMU26062.1"/>
    <property type="molecule type" value="Genomic_DNA"/>
</dbReference>
<dbReference type="EMBL" id="DACQKT010000002">
    <property type="protein sequence ID" value="HAS6676532.1"/>
    <property type="molecule type" value="Genomic_DNA"/>
</dbReference>
<reference evidence="3 6" key="4">
    <citation type="submission" date="2020-04" db="EMBL/GenBank/DDBJ databases">
        <title>Whole-genome sequencing of Vibrio spp. from China reveals different genetic environments of blaCTX-M-14 among diverse lineages.</title>
        <authorList>
            <person name="Zheng Z."/>
            <person name="Ye L."/>
            <person name="Chen S."/>
        </authorList>
    </citation>
    <scope>NUCLEOTIDE SEQUENCE [LARGE SCALE GENOMIC DNA]</scope>
    <source>
        <strain evidence="3 6">Vb0574</strain>
    </source>
</reference>
<evidence type="ECO:0000313" key="2">
    <source>
        <dbReference type="EMBL" id="HAS6676532.1"/>
    </source>
</evidence>
<dbReference type="Gene3D" id="3.40.50.300">
    <property type="entry name" value="P-loop containing nucleotide triphosphate hydrolases"/>
    <property type="match status" value="1"/>
</dbReference>
<gene>
    <name evidence="4" type="ORF">EHC69_25520</name>
    <name evidence="3" type="ORF">HKB21_10520</name>
    <name evidence="2" type="ORF">I7278_06900</name>
</gene>
<evidence type="ECO:0000313" key="4">
    <source>
        <dbReference type="EMBL" id="QHH12608.1"/>
    </source>
</evidence>
<organism evidence="3 6">
    <name type="scientific">Vibrio parahaemolyticus</name>
    <dbReference type="NCBI Taxonomy" id="670"/>
    <lineage>
        <taxon>Bacteria</taxon>
        <taxon>Pseudomonadati</taxon>
        <taxon>Pseudomonadota</taxon>
        <taxon>Gammaproteobacteria</taxon>
        <taxon>Vibrionales</taxon>
        <taxon>Vibrionaceae</taxon>
        <taxon>Vibrio</taxon>
    </lineage>
</organism>
<protein>
    <recommendedName>
        <fullName evidence="1">NACHT-associated inactive Restriction Endonuclease 2 domain-containing protein</fullName>
    </recommendedName>
</protein>
<name>A0A7Y0S457_VIBPH</name>
<sequence>MHLDRLKVRQAYERYGFFEQPSSEKGVMVFSIRTGHYHNADIIPLDPSLNVSQTFQEYQELGYACQTKEYMNVSEIETALFSGFFNLDSTRQRLERDYNEFTDSLVKIHSDNATYTYIKTQYYVNNKVGTLTVTQEILDRLDANKPILFLVEAAAGFGKTCSAYELVNEIINTRPHQLPLFSELSRNRQAKIFRYVLLDEIDRSFPLLSSSLVRSEIKSGKVPVVLDGFDELLHESATDETKNYESTEPMLDTISELLINKAKVVLTTRRTAIFDGDEFHQWIENHENDFEVIRLRIQEPRVVDWLPPERLQSISTAGFPIENLSNPVLLSFLRCISDEEFLEVSKDATKLVDKYFDSMMERERKRQDLMMTPVEQYEILSKISDDMIEFDYTSESRDYIYSIILENNQALIEKTRKFYPIDTRPTTDELVNKLTSHALLDRKGKDSQGIGFVNEFVLGNFCADNIISDTSMEWDGDKRFIEPAIQSYLPRTSEERNLLWDSLKFVLEFINGCDKIRYNLMLTNEMRMELNAETVEDLVLCDAKLGDLAKIVDTVFIGCKFSDCDFSINNMENVTFINCDFYKCIVTDLDGQGNDNVHFAGCKANNDFINLINSEDDDLESSTESGLDDSDLYVLEKFYPRGSQTFHKHRAIGAICSQNKMFSHYEIMRSIERLKKKGYLSVPDKRSFLEINIDLIGEIKTALGRAQ</sequence>
<reference evidence="4 5" key="2">
    <citation type="submission" date="2018-12" db="EMBL/GenBank/DDBJ databases">
        <title>Genomic insights into the evolutionary origins and pathogenicity of five Vibrio parahaemolyticus strains isolated from the shrimp with acute hepatopancreatic necrosis disease (AHPND).</title>
        <authorList>
            <person name="Yang Q."/>
            <person name="Dong X."/>
            <person name="Xie G."/>
            <person name="Fu S."/>
            <person name="Zou P."/>
            <person name="Sun J."/>
            <person name="Wang Y."/>
            <person name="Huang J."/>
        </authorList>
    </citation>
    <scope>NUCLEOTIDE SEQUENCE [LARGE SCALE GENOMIC DNA]</scope>
    <source>
        <strain evidence="4 5">20160303005-1</strain>
    </source>
</reference>